<dbReference type="PANTHER" id="PTHR11406:SF23">
    <property type="entry name" value="PHOSPHOGLYCERATE KINASE 1, CHLOROPLASTIC-RELATED"/>
    <property type="match status" value="1"/>
</dbReference>
<name>A0A1B0ZMA9_9RHOB</name>
<keyword evidence="16" id="KW-1185">Reference proteome</keyword>
<dbReference type="GO" id="GO:0006094">
    <property type="term" value="P:gluconeogenesis"/>
    <property type="evidence" value="ECO:0007669"/>
    <property type="project" value="TreeGrafter"/>
</dbReference>
<feature type="binding site" evidence="11">
    <location>
        <position position="37"/>
    </location>
    <ligand>
        <name>substrate</name>
    </ligand>
</feature>
<feature type="binding site" evidence="12">
    <location>
        <position position="120"/>
    </location>
    <ligand>
        <name>(2R)-3-phosphoglycerate</name>
        <dbReference type="ChEBI" id="CHEBI:58272"/>
    </ligand>
</feature>
<feature type="binding site" evidence="12">
    <location>
        <position position="37"/>
    </location>
    <ligand>
        <name>(2R)-3-phosphoglycerate</name>
        <dbReference type="ChEBI" id="CHEBI:58272"/>
    </ligand>
</feature>
<evidence type="ECO:0000256" key="14">
    <source>
        <dbReference type="RuleBase" id="RU000532"/>
    </source>
</evidence>
<dbReference type="GO" id="GO:0005524">
    <property type="term" value="F:ATP binding"/>
    <property type="evidence" value="ECO:0007669"/>
    <property type="project" value="UniProtKB-KW"/>
</dbReference>
<gene>
    <name evidence="11" type="primary">pgk</name>
    <name evidence="15" type="ORF">JL2886_00364</name>
</gene>
<dbReference type="GO" id="GO:0005829">
    <property type="term" value="C:cytosol"/>
    <property type="evidence" value="ECO:0007669"/>
    <property type="project" value="TreeGrafter"/>
</dbReference>
<evidence type="ECO:0000313" key="16">
    <source>
        <dbReference type="Proteomes" id="UP000092565"/>
    </source>
</evidence>
<feature type="binding site" evidence="12">
    <location>
        <position position="153"/>
    </location>
    <ligand>
        <name>(2R)-3-phosphoglycerate</name>
        <dbReference type="ChEBI" id="CHEBI:58272"/>
    </ligand>
</feature>
<dbReference type="GO" id="GO:0006096">
    <property type="term" value="P:glycolytic process"/>
    <property type="evidence" value="ECO:0007669"/>
    <property type="project" value="UniProtKB-UniRule"/>
</dbReference>
<keyword evidence="7 11" id="KW-0547">Nucleotide-binding</keyword>
<dbReference type="HAMAP" id="MF_00145">
    <property type="entry name" value="Phosphoglyc_kinase"/>
    <property type="match status" value="1"/>
</dbReference>
<keyword evidence="9 11" id="KW-0067">ATP-binding</keyword>
<dbReference type="UniPathway" id="UPA00109">
    <property type="reaction ID" value="UER00185"/>
</dbReference>
<evidence type="ECO:0000256" key="3">
    <source>
        <dbReference type="ARBA" id="ARBA00008982"/>
    </source>
</evidence>
<dbReference type="PANTHER" id="PTHR11406">
    <property type="entry name" value="PHOSPHOGLYCERATE KINASE"/>
    <property type="match status" value="1"/>
</dbReference>
<dbReference type="EMBL" id="CP015124">
    <property type="protein sequence ID" value="ANP35297.1"/>
    <property type="molecule type" value="Genomic_DNA"/>
</dbReference>
<feature type="binding site" evidence="11">
    <location>
        <position position="120"/>
    </location>
    <ligand>
        <name>substrate</name>
    </ligand>
</feature>
<dbReference type="RefSeq" id="WP_065270437.1">
    <property type="nucleotide sequence ID" value="NZ_CP015124.1"/>
</dbReference>
<dbReference type="PIRSF" id="PIRSF000724">
    <property type="entry name" value="Pgk"/>
    <property type="match status" value="1"/>
</dbReference>
<dbReference type="InterPro" id="IPR001576">
    <property type="entry name" value="Phosphoglycerate_kinase"/>
</dbReference>
<feature type="binding site" evidence="11 13">
    <location>
        <begin position="355"/>
        <end position="358"/>
    </location>
    <ligand>
        <name>ATP</name>
        <dbReference type="ChEBI" id="CHEBI:30616"/>
    </ligand>
</feature>
<keyword evidence="11" id="KW-0963">Cytoplasm</keyword>
<evidence type="ECO:0000256" key="4">
    <source>
        <dbReference type="ARBA" id="ARBA00011245"/>
    </source>
</evidence>
<feature type="binding site" evidence="11 12">
    <location>
        <begin position="21"/>
        <end position="23"/>
    </location>
    <ligand>
        <name>substrate</name>
    </ligand>
</feature>
<evidence type="ECO:0000256" key="5">
    <source>
        <dbReference type="ARBA" id="ARBA00013061"/>
    </source>
</evidence>
<keyword evidence="8 11" id="KW-0418">Kinase</keyword>
<dbReference type="GO" id="GO:0004618">
    <property type="term" value="F:phosphoglycerate kinase activity"/>
    <property type="evidence" value="ECO:0007669"/>
    <property type="project" value="UniProtKB-UniRule"/>
</dbReference>
<dbReference type="FunFam" id="3.40.50.1260:FF:000031">
    <property type="entry name" value="Phosphoglycerate kinase 1"/>
    <property type="match status" value="1"/>
</dbReference>
<comment type="pathway">
    <text evidence="2 11">Carbohydrate degradation; glycolysis; pyruvate from D-glyceraldehyde 3-phosphate: step 2/5.</text>
</comment>
<proteinExistence type="inferred from homology"/>
<evidence type="ECO:0000256" key="6">
    <source>
        <dbReference type="ARBA" id="ARBA00022679"/>
    </source>
</evidence>
<comment type="caution">
    <text evidence="11">Lacks conserved residue(s) required for the propagation of feature annotation.</text>
</comment>
<comment type="catalytic activity">
    <reaction evidence="1 11 14">
        <text>(2R)-3-phosphoglycerate + ATP = (2R)-3-phospho-glyceroyl phosphate + ADP</text>
        <dbReference type="Rhea" id="RHEA:14801"/>
        <dbReference type="ChEBI" id="CHEBI:30616"/>
        <dbReference type="ChEBI" id="CHEBI:57604"/>
        <dbReference type="ChEBI" id="CHEBI:58272"/>
        <dbReference type="ChEBI" id="CHEBI:456216"/>
        <dbReference type="EC" id="2.7.2.3"/>
    </reaction>
</comment>
<accession>A0A1B0ZMA9</accession>
<dbReference type="InterPro" id="IPR015824">
    <property type="entry name" value="Phosphoglycerate_kinase_N"/>
</dbReference>
<dbReference type="AlphaFoldDB" id="A0A1B0ZMA9"/>
<evidence type="ECO:0000313" key="15">
    <source>
        <dbReference type="EMBL" id="ANP35297.1"/>
    </source>
</evidence>
<keyword evidence="10 11" id="KW-0324">Glycolysis</keyword>
<reference evidence="15 16" key="1">
    <citation type="submission" date="2016-04" db="EMBL/GenBank/DDBJ databases">
        <authorList>
            <person name="Evans L.H."/>
            <person name="Alamgir A."/>
            <person name="Owens N."/>
            <person name="Weber N.D."/>
            <person name="Virtaneva K."/>
            <person name="Barbian K."/>
            <person name="Babar A."/>
            <person name="Rosenke K."/>
        </authorList>
    </citation>
    <scope>NUCLEOTIDE SEQUENCE [LARGE SCALE GENOMIC DNA]</scope>
    <source>
        <strain evidence="15 16">JL2886</strain>
    </source>
</reference>
<evidence type="ECO:0000256" key="8">
    <source>
        <dbReference type="ARBA" id="ARBA00022777"/>
    </source>
</evidence>
<dbReference type="InterPro" id="IPR036043">
    <property type="entry name" value="Phosphoglycerate_kinase_sf"/>
</dbReference>
<protein>
    <recommendedName>
        <fullName evidence="5 11">Phosphoglycerate kinase</fullName>
        <ecNumber evidence="5 11">2.7.2.3</ecNumber>
    </recommendedName>
</protein>
<comment type="subunit">
    <text evidence="4 11">Monomer.</text>
</comment>
<dbReference type="Gene3D" id="3.40.50.1260">
    <property type="entry name" value="Phosphoglycerate kinase, N-terminal domain"/>
    <property type="match status" value="2"/>
</dbReference>
<feature type="binding site" evidence="11">
    <location>
        <position position="153"/>
    </location>
    <ligand>
        <name>substrate</name>
    </ligand>
</feature>
<organism evidence="15 16">
    <name type="scientific">Phaeobacter gallaeciensis</name>
    <dbReference type="NCBI Taxonomy" id="60890"/>
    <lineage>
        <taxon>Bacteria</taxon>
        <taxon>Pseudomonadati</taxon>
        <taxon>Pseudomonadota</taxon>
        <taxon>Alphaproteobacteria</taxon>
        <taxon>Rhodobacterales</taxon>
        <taxon>Roseobacteraceae</taxon>
        <taxon>Phaeobacter</taxon>
    </lineage>
</organism>
<evidence type="ECO:0000256" key="13">
    <source>
        <dbReference type="PIRSR" id="PIRSR000724-2"/>
    </source>
</evidence>
<comment type="subcellular location">
    <subcellularLocation>
        <location evidence="11">Cytoplasm</location>
    </subcellularLocation>
</comment>
<feature type="binding site" evidence="11 13">
    <location>
        <position position="325"/>
    </location>
    <ligand>
        <name>ATP</name>
        <dbReference type="ChEBI" id="CHEBI:30616"/>
    </ligand>
</feature>
<dbReference type="SUPFAM" id="SSF53748">
    <property type="entry name" value="Phosphoglycerate kinase"/>
    <property type="match status" value="1"/>
</dbReference>
<dbReference type="PRINTS" id="PR00477">
    <property type="entry name" value="PHGLYCKINASE"/>
</dbReference>
<feature type="binding site" evidence="11 12">
    <location>
        <begin position="60"/>
        <end position="63"/>
    </location>
    <ligand>
        <name>substrate</name>
    </ligand>
</feature>
<evidence type="ECO:0000256" key="11">
    <source>
        <dbReference type="HAMAP-Rule" id="MF_00145"/>
    </source>
</evidence>
<keyword evidence="6 11" id="KW-0808">Transferase</keyword>
<dbReference type="GO" id="GO:0043531">
    <property type="term" value="F:ADP binding"/>
    <property type="evidence" value="ECO:0007669"/>
    <property type="project" value="TreeGrafter"/>
</dbReference>
<sequence length="403" mass="41952">MDLPQIDTSSVKGRRILVRADLNVPMNEDGTVSDDTRIRRFADGMKPLLAAGARLVILTHFGRPEPGAEAGPHSVEPLIPALAQALGRPVRFCPHLIGEEPVARSRGLTDGTVMLCENLRLHAGETANDLAFAAQVAKLGDIYMNDAFSCAHRAHASTEALAHLLPAVAGPLMIEEIAALSAALECPKRPAVAVVGGAKVSSKIAVLKNLVQKVDHIIIGGGMANTFLFADGAPMGRSLHEADQIDTVREIHALAKKAGCTLHLPEDVVAAYDFAAGAAHDITPADACPENAMILDAGPRALKRFQSVLTSCKTILWNGPLGAFELSPFDLATRHLAQTAADLTRQGLAVSVAGGGDTVAALNMAGVSGDFTYVSSAGGAFLEWLEGKTLPGIAALQGAAEAA</sequence>
<evidence type="ECO:0000256" key="1">
    <source>
        <dbReference type="ARBA" id="ARBA00000642"/>
    </source>
</evidence>
<evidence type="ECO:0000256" key="10">
    <source>
        <dbReference type="ARBA" id="ARBA00023152"/>
    </source>
</evidence>
<dbReference type="Proteomes" id="UP000092565">
    <property type="component" value="Chromosome"/>
</dbReference>
<dbReference type="Pfam" id="PF00162">
    <property type="entry name" value="PGK"/>
    <property type="match status" value="1"/>
</dbReference>
<dbReference type="OrthoDB" id="9808460at2"/>
<dbReference type="EC" id="2.7.2.3" evidence="5 11"/>
<evidence type="ECO:0000256" key="7">
    <source>
        <dbReference type="ARBA" id="ARBA00022741"/>
    </source>
</evidence>
<evidence type="ECO:0000256" key="12">
    <source>
        <dbReference type="PIRSR" id="PIRSR000724-1"/>
    </source>
</evidence>
<evidence type="ECO:0000256" key="2">
    <source>
        <dbReference type="ARBA" id="ARBA00004838"/>
    </source>
</evidence>
<evidence type="ECO:0000256" key="9">
    <source>
        <dbReference type="ARBA" id="ARBA00022840"/>
    </source>
</evidence>
<comment type="similarity">
    <text evidence="3 11 14">Belongs to the phosphoglycerate kinase family.</text>
</comment>
<feature type="binding site" evidence="11 13">
    <location>
        <position position="203"/>
    </location>
    <ligand>
        <name>ATP</name>
        <dbReference type="ChEBI" id="CHEBI:30616"/>
    </ligand>
</feature>
<dbReference type="PATRIC" id="fig|60890.4.peg.350"/>